<dbReference type="InterPro" id="IPR011333">
    <property type="entry name" value="SKP1/BTB/POZ_sf"/>
</dbReference>
<dbReference type="SUPFAM" id="SSF54695">
    <property type="entry name" value="POZ domain"/>
    <property type="match status" value="1"/>
</dbReference>
<dbReference type="InterPro" id="IPR044714">
    <property type="entry name" value="AtSIBP1-like"/>
</dbReference>
<proteinExistence type="predicted"/>
<evidence type="ECO:0000313" key="3">
    <source>
        <dbReference type="Proteomes" id="UP001642540"/>
    </source>
</evidence>
<name>A0ABP1PIU8_9HEXA</name>
<organism evidence="2 3">
    <name type="scientific">Orchesella dallaii</name>
    <dbReference type="NCBI Taxonomy" id="48710"/>
    <lineage>
        <taxon>Eukaryota</taxon>
        <taxon>Metazoa</taxon>
        <taxon>Ecdysozoa</taxon>
        <taxon>Arthropoda</taxon>
        <taxon>Hexapoda</taxon>
        <taxon>Collembola</taxon>
        <taxon>Entomobryomorpha</taxon>
        <taxon>Entomobryoidea</taxon>
        <taxon>Orchesellidae</taxon>
        <taxon>Orchesellinae</taxon>
        <taxon>Orchesella</taxon>
    </lineage>
</organism>
<dbReference type="PANTHER" id="PTHR46672">
    <property type="entry name" value="OS08G0495500 PROTEIN-RELATED"/>
    <property type="match status" value="1"/>
</dbReference>
<dbReference type="SMART" id="SM00225">
    <property type="entry name" value="BTB"/>
    <property type="match status" value="1"/>
</dbReference>
<sequence>MSQTGQRIFLLKEGKKEFLIPAQADKNKMTMSQSVLYDGERGSLKDFPGEIYDQTLLRAVLKNFDEASRGGGQVNQCKVEMWSTYDTFRETFKFVIALRLGDELRTGLVRTLANPTISVNGKLTATHFDSNALNPKIGQEFTISEMGFKEARSSYLLPAPRIIELLNKAKSGIALQLNFSIILEWKNSKFELPPKDLDVLNIMLKEKLFADCVIVASNEARVECHRSVLSAHSDVLHTMLKSGFEESKTGTIEMADMSEKAVISLISYLYENKLDTEGVPEEIAFELLHAARKYNISGLEKVMVKTLTNKPDNWFQIKNVLTLYFFTVNVEEYDTLCEKMISILKRKSKELRATPAYQELEDRNPKEALELAFKLAER</sequence>
<dbReference type="PROSITE" id="PS50097">
    <property type="entry name" value="BTB"/>
    <property type="match status" value="1"/>
</dbReference>
<reference evidence="2 3" key="1">
    <citation type="submission" date="2024-08" db="EMBL/GenBank/DDBJ databases">
        <authorList>
            <person name="Cucini C."/>
            <person name="Frati F."/>
        </authorList>
    </citation>
    <scope>NUCLEOTIDE SEQUENCE [LARGE SCALE GENOMIC DNA]</scope>
</reference>
<evidence type="ECO:0000259" key="1">
    <source>
        <dbReference type="PROSITE" id="PS50097"/>
    </source>
</evidence>
<dbReference type="Gene3D" id="3.30.710.10">
    <property type="entry name" value="Potassium Channel Kv1.1, Chain A"/>
    <property type="match status" value="1"/>
</dbReference>
<dbReference type="EMBL" id="CAXLJM020000002">
    <property type="protein sequence ID" value="CAL8068841.1"/>
    <property type="molecule type" value="Genomic_DNA"/>
</dbReference>
<dbReference type="CDD" id="cd18186">
    <property type="entry name" value="BTB_POZ_ZBTB_KLHL-like"/>
    <property type="match status" value="1"/>
</dbReference>
<accession>A0ABP1PIU8</accession>
<evidence type="ECO:0000313" key="2">
    <source>
        <dbReference type="EMBL" id="CAL8068841.1"/>
    </source>
</evidence>
<dbReference type="Proteomes" id="UP001642540">
    <property type="component" value="Unassembled WGS sequence"/>
</dbReference>
<comment type="caution">
    <text evidence="2">The sequence shown here is derived from an EMBL/GenBank/DDBJ whole genome shotgun (WGS) entry which is preliminary data.</text>
</comment>
<gene>
    <name evidence="2" type="ORF">ODALV1_LOCUS488</name>
</gene>
<dbReference type="InterPro" id="IPR000210">
    <property type="entry name" value="BTB/POZ_dom"/>
</dbReference>
<keyword evidence="3" id="KW-1185">Reference proteome</keyword>
<protein>
    <recommendedName>
        <fullName evidence="1">BTB domain-containing protein</fullName>
    </recommendedName>
</protein>
<dbReference type="Pfam" id="PF00651">
    <property type="entry name" value="BTB"/>
    <property type="match status" value="1"/>
</dbReference>
<feature type="domain" description="BTB" evidence="1">
    <location>
        <begin position="210"/>
        <end position="278"/>
    </location>
</feature>